<evidence type="ECO:0000313" key="6">
    <source>
        <dbReference type="Proteomes" id="UP000694397"/>
    </source>
</evidence>
<dbReference type="InterPro" id="IPR013106">
    <property type="entry name" value="Ig_V-set"/>
</dbReference>
<proteinExistence type="predicted"/>
<dbReference type="Pfam" id="PF07686">
    <property type="entry name" value="V-set"/>
    <property type="match status" value="1"/>
</dbReference>
<reference evidence="5" key="2">
    <citation type="submission" date="2025-08" db="UniProtKB">
        <authorList>
            <consortium name="Ensembl"/>
        </authorList>
    </citation>
    <scope>IDENTIFICATION</scope>
</reference>
<dbReference type="SUPFAM" id="SSF48726">
    <property type="entry name" value="Immunoglobulin"/>
    <property type="match status" value="1"/>
</dbReference>
<organism evidence="5 6">
    <name type="scientific">Scleropages formosus</name>
    <name type="common">Asian bonytongue</name>
    <name type="synonym">Osteoglossum formosum</name>
    <dbReference type="NCBI Taxonomy" id="113540"/>
    <lineage>
        <taxon>Eukaryota</taxon>
        <taxon>Metazoa</taxon>
        <taxon>Chordata</taxon>
        <taxon>Craniata</taxon>
        <taxon>Vertebrata</taxon>
        <taxon>Euteleostomi</taxon>
        <taxon>Actinopterygii</taxon>
        <taxon>Neopterygii</taxon>
        <taxon>Teleostei</taxon>
        <taxon>Osteoglossocephala</taxon>
        <taxon>Osteoglossomorpha</taxon>
        <taxon>Osteoglossiformes</taxon>
        <taxon>Osteoglossidae</taxon>
        <taxon>Scleropages</taxon>
    </lineage>
</organism>
<keyword evidence="6" id="KW-1185">Reference proteome</keyword>
<evidence type="ECO:0000256" key="3">
    <source>
        <dbReference type="ARBA" id="ARBA00043265"/>
    </source>
</evidence>
<dbReference type="InterPro" id="IPR036179">
    <property type="entry name" value="Ig-like_dom_sf"/>
</dbReference>
<dbReference type="InterPro" id="IPR050199">
    <property type="entry name" value="IgHV"/>
</dbReference>
<dbReference type="GO" id="GO:0002250">
    <property type="term" value="P:adaptive immune response"/>
    <property type="evidence" value="ECO:0007669"/>
    <property type="project" value="UniProtKB-KW"/>
</dbReference>
<dbReference type="Ensembl" id="ENSSFOT00015079390.1">
    <property type="protein sequence ID" value="ENSSFOP00015065690.1"/>
    <property type="gene ID" value="ENSSFOG00015027297.1"/>
</dbReference>
<dbReference type="PROSITE" id="PS50835">
    <property type="entry name" value="IG_LIKE"/>
    <property type="match status" value="1"/>
</dbReference>
<dbReference type="SMART" id="SM00406">
    <property type="entry name" value="IGv"/>
    <property type="match status" value="1"/>
</dbReference>
<dbReference type="InterPro" id="IPR013783">
    <property type="entry name" value="Ig-like_fold"/>
</dbReference>
<dbReference type="FunFam" id="2.60.40.10:FF:001594">
    <property type="entry name" value="Immunoglobulin heavy variable 9-4"/>
    <property type="match status" value="1"/>
</dbReference>
<accession>A0A8C9VWV9</accession>
<sequence length="188" mass="21425">VIFGDRWRFNVCFLSTGVTGQTPTQSEVAVKKPGESHRLTCTASGFTFRNYGMNWIRQPPGKPLEWIAYIYDSSNIGYGSSFQGRFTISRDNNKNQLYLQMNNLKDEDTAVYYCARDTVSGDTAGLYVTPFFPAQKIMVMILKVKTHTEKNPQKILFQRRSTKTTEQTTNHTLPRALHIAFKVLITVP</sequence>
<name>A0A8C9VWV9_SCLFO</name>
<evidence type="ECO:0000313" key="5">
    <source>
        <dbReference type="Ensembl" id="ENSSFOP00015065690.1"/>
    </source>
</evidence>
<dbReference type="GO" id="GO:0019814">
    <property type="term" value="C:immunoglobulin complex"/>
    <property type="evidence" value="ECO:0007669"/>
    <property type="project" value="UniProtKB-KW"/>
</dbReference>
<dbReference type="InterPro" id="IPR003599">
    <property type="entry name" value="Ig_sub"/>
</dbReference>
<dbReference type="AlphaFoldDB" id="A0A8C9VWV9"/>
<dbReference type="Gene3D" id="2.60.40.10">
    <property type="entry name" value="Immunoglobulins"/>
    <property type="match status" value="1"/>
</dbReference>
<evidence type="ECO:0000256" key="2">
    <source>
        <dbReference type="ARBA" id="ARBA00023130"/>
    </source>
</evidence>
<protein>
    <recommendedName>
        <fullName evidence="4">Ig-like domain-containing protein</fullName>
    </recommendedName>
</protein>
<evidence type="ECO:0000256" key="1">
    <source>
        <dbReference type="ARBA" id="ARBA00022859"/>
    </source>
</evidence>
<dbReference type="GO" id="GO:0005576">
    <property type="term" value="C:extracellular region"/>
    <property type="evidence" value="ECO:0007669"/>
    <property type="project" value="UniProtKB-ARBA"/>
</dbReference>
<feature type="domain" description="Ig-like" evidence="4">
    <location>
        <begin position="23"/>
        <end position="114"/>
    </location>
</feature>
<reference evidence="5" key="3">
    <citation type="submission" date="2025-09" db="UniProtKB">
        <authorList>
            <consortium name="Ensembl"/>
        </authorList>
    </citation>
    <scope>IDENTIFICATION</scope>
</reference>
<keyword evidence="1" id="KW-0391">Immunity</keyword>
<dbReference type="Proteomes" id="UP000694397">
    <property type="component" value="Chromosome 3"/>
</dbReference>
<reference evidence="5 6" key="1">
    <citation type="submission" date="2019-04" db="EMBL/GenBank/DDBJ databases">
        <authorList>
            <consortium name="Wellcome Sanger Institute Data Sharing"/>
        </authorList>
    </citation>
    <scope>NUCLEOTIDE SEQUENCE [LARGE SCALE GENOMIC DNA]</scope>
</reference>
<keyword evidence="3" id="KW-1280">Immunoglobulin</keyword>
<keyword evidence="2" id="KW-1064">Adaptive immunity</keyword>
<dbReference type="InterPro" id="IPR007110">
    <property type="entry name" value="Ig-like_dom"/>
</dbReference>
<dbReference type="SMART" id="SM00409">
    <property type="entry name" value="IG"/>
    <property type="match status" value="1"/>
</dbReference>
<evidence type="ECO:0000259" key="4">
    <source>
        <dbReference type="PROSITE" id="PS50835"/>
    </source>
</evidence>
<dbReference type="PANTHER" id="PTHR23266">
    <property type="entry name" value="IMMUNOGLOBULIN HEAVY CHAIN"/>
    <property type="match status" value="1"/>
</dbReference>
<dbReference type="GeneTree" id="ENSGT01150000286938"/>
<dbReference type="OrthoDB" id="9945861at2759"/>